<proteinExistence type="predicted"/>
<name>A0A179UN68_BLAGS</name>
<dbReference type="AlphaFoldDB" id="A0A179UN68"/>
<dbReference type="KEGG" id="bgh:BDBG_05090"/>
<dbReference type="Pfam" id="PF24968">
    <property type="entry name" value="DUF7770"/>
    <property type="match status" value="1"/>
</dbReference>
<evidence type="ECO:0000313" key="3">
    <source>
        <dbReference type="Proteomes" id="UP000002038"/>
    </source>
</evidence>
<sequence length="238" mass="27212">MEPVPQPLMPPFPFSIVLNEDTPIKSVRVAVDLEAYSPDTLGNNWSIYLLHRDVPSSVRINMHAEPGQMNRILRYQKYDHFCSPALEFRDFEITPINPVTVSYIASINPVTVADIATIDPYTTAAIADAKPVTVAHIAKLLEYEGRGEYQIPSGWDTRPWVYTMVYDLVNHHYISSDALRSVSDILQYWYVAPDVRVYSHISLEVLARLKRCESEEHAINAVARPPRPYLWPGREEME</sequence>
<gene>
    <name evidence="2" type="ORF">BDBG_05090</name>
</gene>
<reference evidence="3" key="1">
    <citation type="journal article" date="2015" name="PLoS Genet.">
        <title>The dynamic genome and transcriptome of the human fungal pathogen Blastomyces and close relative Emmonsia.</title>
        <authorList>
            <person name="Munoz J.F."/>
            <person name="Gauthier G.M."/>
            <person name="Desjardins C.A."/>
            <person name="Gallo J.E."/>
            <person name="Holder J."/>
            <person name="Sullivan T.D."/>
            <person name="Marty A.J."/>
            <person name="Carmen J.C."/>
            <person name="Chen Z."/>
            <person name="Ding L."/>
            <person name="Gujja S."/>
            <person name="Magrini V."/>
            <person name="Misas E."/>
            <person name="Mitreva M."/>
            <person name="Priest M."/>
            <person name="Saif S."/>
            <person name="Whiston E.A."/>
            <person name="Young S."/>
            <person name="Zeng Q."/>
            <person name="Goldman W.E."/>
            <person name="Mardis E.R."/>
            <person name="Taylor J.W."/>
            <person name="McEwen J.G."/>
            <person name="Clay O.K."/>
            <person name="Klein B.S."/>
            <person name="Cuomo C.A."/>
        </authorList>
    </citation>
    <scope>NUCLEOTIDE SEQUENCE [LARGE SCALE GENOMIC DNA]</scope>
    <source>
        <strain evidence="3">SLH14081</strain>
    </source>
</reference>
<dbReference type="InterPro" id="IPR056672">
    <property type="entry name" value="DUF7770"/>
</dbReference>
<dbReference type="RefSeq" id="XP_002624321.1">
    <property type="nucleotide sequence ID" value="XM_002624275.2"/>
</dbReference>
<keyword evidence="3" id="KW-1185">Reference proteome</keyword>
<dbReference type="STRING" id="559298.A0A179UN68"/>
<evidence type="ECO:0000313" key="2">
    <source>
        <dbReference type="EMBL" id="OAT09283.1"/>
    </source>
</evidence>
<dbReference type="Proteomes" id="UP000002038">
    <property type="component" value="Unassembled WGS sequence"/>
</dbReference>
<protein>
    <recommendedName>
        <fullName evidence="1">DUF7770 domain-containing protein</fullName>
    </recommendedName>
</protein>
<dbReference type="VEuPathDB" id="FungiDB:BDBG_05090"/>
<evidence type="ECO:0000259" key="1">
    <source>
        <dbReference type="Pfam" id="PF24968"/>
    </source>
</evidence>
<feature type="domain" description="DUF7770" evidence="1">
    <location>
        <begin position="129"/>
        <end position="197"/>
    </location>
</feature>
<dbReference type="EMBL" id="GG657457">
    <property type="protein sequence ID" value="OAT09283.1"/>
    <property type="molecule type" value="Genomic_DNA"/>
</dbReference>
<organism evidence="2 3">
    <name type="scientific">Blastomyces gilchristii (strain SLH14081)</name>
    <name type="common">Blastomyces dermatitidis</name>
    <dbReference type="NCBI Taxonomy" id="559298"/>
    <lineage>
        <taxon>Eukaryota</taxon>
        <taxon>Fungi</taxon>
        <taxon>Dikarya</taxon>
        <taxon>Ascomycota</taxon>
        <taxon>Pezizomycotina</taxon>
        <taxon>Eurotiomycetes</taxon>
        <taxon>Eurotiomycetidae</taxon>
        <taxon>Onygenales</taxon>
        <taxon>Ajellomycetaceae</taxon>
        <taxon>Blastomyces</taxon>
    </lineage>
</organism>
<dbReference type="GeneID" id="8504139"/>
<accession>A0A179UN68</accession>